<dbReference type="AlphaFoldDB" id="A0AAD4MNH6"/>
<sequence length="202" mass="24504">MRRLPVPILAFKPRVVRCRLDRNFSSRKSSVEYEQGQWMGDVREYFYYVDHEGQLFMDDARMKNFTSCFKDRFFLDFFFRRLRLNNTDRYRESFPYISPCGKELNFVRCDDRPIVFTELDEDESMFVCNYSNKKMKLEPSKLCWFRNGRLYHPSTFDNYGLVKSKIADRLFPRFKLDANGEPAAFLWKDELYSLDQELMKYS</sequence>
<dbReference type="Pfam" id="PF14956">
    <property type="entry name" value="DUF4505"/>
    <property type="match status" value="1"/>
</dbReference>
<name>A0AAD4MNH6_9BILA</name>
<evidence type="ECO:0000313" key="3">
    <source>
        <dbReference type="Proteomes" id="UP001201812"/>
    </source>
</evidence>
<dbReference type="PANTHER" id="PTHR31449:SF3">
    <property type="entry name" value="UPF0598 PROTEIN C8ORF82"/>
    <property type="match status" value="1"/>
</dbReference>
<comment type="caution">
    <text evidence="2">The sequence shown here is derived from an EMBL/GenBank/DDBJ whole genome shotgun (WGS) entry which is preliminary data.</text>
</comment>
<gene>
    <name evidence="2" type="ORF">DdX_16745</name>
</gene>
<dbReference type="PANTHER" id="PTHR31449">
    <property type="entry name" value="UPF0598 PROTEIN C8ORF82"/>
    <property type="match status" value="1"/>
</dbReference>
<dbReference type="Proteomes" id="UP001201812">
    <property type="component" value="Unassembled WGS sequence"/>
</dbReference>
<dbReference type="InterPro" id="IPR028108">
    <property type="entry name" value="DUF4505"/>
</dbReference>
<protein>
    <submittedName>
        <fullName evidence="2">Uncharacterized protein</fullName>
    </submittedName>
</protein>
<comment type="similarity">
    <text evidence="1">Belongs to the UPF0598 family.</text>
</comment>
<keyword evidence="3" id="KW-1185">Reference proteome</keyword>
<evidence type="ECO:0000313" key="2">
    <source>
        <dbReference type="EMBL" id="KAI1700409.1"/>
    </source>
</evidence>
<evidence type="ECO:0000256" key="1">
    <source>
        <dbReference type="ARBA" id="ARBA00006322"/>
    </source>
</evidence>
<proteinExistence type="inferred from homology"/>
<organism evidence="2 3">
    <name type="scientific">Ditylenchus destructor</name>
    <dbReference type="NCBI Taxonomy" id="166010"/>
    <lineage>
        <taxon>Eukaryota</taxon>
        <taxon>Metazoa</taxon>
        <taxon>Ecdysozoa</taxon>
        <taxon>Nematoda</taxon>
        <taxon>Chromadorea</taxon>
        <taxon>Rhabditida</taxon>
        <taxon>Tylenchina</taxon>
        <taxon>Tylenchomorpha</taxon>
        <taxon>Sphaerularioidea</taxon>
        <taxon>Anguinidae</taxon>
        <taxon>Anguininae</taxon>
        <taxon>Ditylenchus</taxon>
    </lineage>
</organism>
<dbReference type="EMBL" id="JAKKPZ010000146">
    <property type="protein sequence ID" value="KAI1700409.1"/>
    <property type="molecule type" value="Genomic_DNA"/>
</dbReference>
<accession>A0AAD4MNH6</accession>
<reference evidence="2" key="1">
    <citation type="submission" date="2022-01" db="EMBL/GenBank/DDBJ databases">
        <title>Genome Sequence Resource for Two Populations of Ditylenchus destructor, the Migratory Endoparasitic Phytonematode.</title>
        <authorList>
            <person name="Zhang H."/>
            <person name="Lin R."/>
            <person name="Xie B."/>
        </authorList>
    </citation>
    <scope>NUCLEOTIDE SEQUENCE</scope>
    <source>
        <strain evidence="2">BazhouSP</strain>
    </source>
</reference>